<evidence type="ECO:0000256" key="1">
    <source>
        <dbReference type="ARBA" id="ARBA00004651"/>
    </source>
</evidence>
<keyword evidence="8 13" id="KW-0812">Transmembrane</keyword>
<evidence type="ECO:0000256" key="13">
    <source>
        <dbReference type="SAM" id="Phobius"/>
    </source>
</evidence>
<gene>
    <name evidence="14" type="ORF">CCAP1982_LOCUS21872</name>
</gene>
<feature type="transmembrane region" description="Helical" evidence="13">
    <location>
        <begin position="12"/>
        <end position="30"/>
    </location>
</feature>
<dbReference type="GO" id="GO:0005886">
    <property type="term" value="C:plasma membrane"/>
    <property type="evidence" value="ECO:0007669"/>
    <property type="project" value="UniProtKB-SubCell"/>
</dbReference>
<comment type="similarity">
    <text evidence="3">Belongs to the SWEET sugar transporter family.</text>
</comment>
<evidence type="ECO:0000256" key="5">
    <source>
        <dbReference type="ARBA" id="ARBA00022448"/>
    </source>
</evidence>
<dbReference type="GO" id="GO:0051119">
    <property type="term" value="F:sugar transmembrane transporter activity"/>
    <property type="evidence" value="ECO:0007669"/>
    <property type="project" value="InterPro"/>
</dbReference>
<dbReference type="AlphaFoldDB" id="A0A811VI89"/>
<dbReference type="InterPro" id="IPR004316">
    <property type="entry name" value="SWEET_rpt"/>
</dbReference>
<dbReference type="Gene3D" id="1.20.1280.290">
    <property type="match status" value="1"/>
</dbReference>
<evidence type="ECO:0000256" key="9">
    <source>
        <dbReference type="ARBA" id="ARBA00022737"/>
    </source>
</evidence>
<dbReference type="FunFam" id="1.20.1280.290:FF:000010">
    <property type="entry name" value="Sugar transporter SWEET"/>
    <property type="match status" value="1"/>
</dbReference>
<feature type="transmembrane region" description="Helical" evidence="13">
    <location>
        <begin position="126"/>
        <end position="150"/>
    </location>
</feature>
<evidence type="ECO:0000256" key="2">
    <source>
        <dbReference type="ARBA" id="ARBA00004653"/>
    </source>
</evidence>
<dbReference type="EMBL" id="CAJHJT010000056">
    <property type="protein sequence ID" value="CAD7013853.1"/>
    <property type="molecule type" value="Genomic_DNA"/>
</dbReference>
<evidence type="ECO:0000256" key="3">
    <source>
        <dbReference type="ARBA" id="ARBA00007809"/>
    </source>
</evidence>
<organism evidence="14 15">
    <name type="scientific">Ceratitis capitata</name>
    <name type="common">Mediterranean fruit fly</name>
    <name type="synonym">Tephritis capitata</name>
    <dbReference type="NCBI Taxonomy" id="7213"/>
    <lineage>
        <taxon>Eukaryota</taxon>
        <taxon>Metazoa</taxon>
        <taxon>Ecdysozoa</taxon>
        <taxon>Arthropoda</taxon>
        <taxon>Hexapoda</taxon>
        <taxon>Insecta</taxon>
        <taxon>Pterygota</taxon>
        <taxon>Neoptera</taxon>
        <taxon>Endopterygota</taxon>
        <taxon>Diptera</taxon>
        <taxon>Brachycera</taxon>
        <taxon>Muscomorpha</taxon>
        <taxon>Tephritoidea</taxon>
        <taxon>Tephritidae</taxon>
        <taxon>Ceratitis</taxon>
        <taxon>Ceratitis</taxon>
    </lineage>
</organism>
<evidence type="ECO:0000256" key="12">
    <source>
        <dbReference type="ARBA" id="ARBA00023136"/>
    </source>
</evidence>
<comment type="caution">
    <text evidence="14">The sequence shown here is derived from an EMBL/GenBank/DDBJ whole genome shotgun (WGS) entry which is preliminary data.</text>
</comment>
<keyword evidence="15" id="KW-1185">Reference proteome</keyword>
<keyword evidence="12 13" id="KW-0472">Membrane</keyword>
<evidence type="ECO:0000256" key="11">
    <source>
        <dbReference type="ARBA" id="ARBA00023034"/>
    </source>
</evidence>
<keyword evidence="10 13" id="KW-1133">Transmembrane helix</keyword>
<protein>
    <recommendedName>
        <fullName evidence="4">Sugar transporter SWEET1</fullName>
    </recommendedName>
</protein>
<dbReference type="PANTHER" id="PTHR10791">
    <property type="entry name" value="RAG1-ACTIVATING PROTEIN 1"/>
    <property type="match status" value="1"/>
</dbReference>
<dbReference type="GO" id="GO:0000139">
    <property type="term" value="C:Golgi membrane"/>
    <property type="evidence" value="ECO:0007669"/>
    <property type="project" value="UniProtKB-SubCell"/>
</dbReference>
<dbReference type="InterPro" id="IPR047664">
    <property type="entry name" value="SWEET"/>
</dbReference>
<dbReference type="PANTHER" id="PTHR10791:SF112">
    <property type="entry name" value="SUGAR TRANSPORTER SWEET1"/>
    <property type="match status" value="1"/>
</dbReference>
<evidence type="ECO:0000256" key="4">
    <source>
        <dbReference type="ARBA" id="ARBA00021741"/>
    </source>
</evidence>
<keyword evidence="5" id="KW-0813">Transport</keyword>
<accession>A0A811VI89</accession>
<feature type="transmembrane region" description="Helical" evidence="13">
    <location>
        <begin position="96"/>
        <end position="114"/>
    </location>
</feature>
<keyword evidence="9" id="KW-0677">Repeat</keyword>
<keyword evidence="11" id="KW-0333">Golgi apparatus</keyword>
<evidence type="ECO:0000256" key="8">
    <source>
        <dbReference type="ARBA" id="ARBA00022692"/>
    </source>
</evidence>
<keyword evidence="7" id="KW-0762">Sugar transport</keyword>
<dbReference type="Pfam" id="PF03083">
    <property type="entry name" value="MtN3_slv"/>
    <property type="match status" value="1"/>
</dbReference>
<evidence type="ECO:0000313" key="14">
    <source>
        <dbReference type="EMBL" id="CAD7013853.1"/>
    </source>
</evidence>
<evidence type="ECO:0000313" key="15">
    <source>
        <dbReference type="Proteomes" id="UP000606786"/>
    </source>
</evidence>
<dbReference type="OrthoDB" id="409725at2759"/>
<keyword evidence="6" id="KW-1003">Cell membrane</keyword>
<feature type="transmembrane region" description="Helical" evidence="13">
    <location>
        <begin position="42"/>
        <end position="61"/>
    </location>
</feature>
<dbReference type="Proteomes" id="UP000606786">
    <property type="component" value="Unassembled WGS sequence"/>
</dbReference>
<reference evidence="14" key="1">
    <citation type="submission" date="2020-11" db="EMBL/GenBank/DDBJ databases">
        <authorList>
            <person name="Whitehead M."/>
        </authorList>
    </citation>
    <scope>NUCLEOTIDE SEQUENCE</scope>
    <source>
        <strain evidence="14">EGII</strain>
    </source>
</reference>
<comment type="subcellular location">
    <subcellularLocation>
        <location evidence="1">Cell membrane</location>
        <topology evidence="1">Multi-pass membrane protein</topology>
    </subcellularLocation>
    <subcellularLocation>
        <location evidence="2">Golgi apparatus membrane</location>
        <topology evidence="2">Multi-pass membrane protein</topology>
    </subcellularLocation>
</comment>
<feature type="transmembrane region" description="Helical" evidence="13">
    <location>
        <begin position="67"/>
        <end position="89"/>
    </location>
</feature>
<proteinExistence type="inferred from homology"/>
<evidence type="ECO:0000256" key="10">
    <source>
        <dbReference type="ARBA" id="ARBA00022989"/>
    </source>
</evidence>
<sequence length="161" mass="18363">MPVPTYDVLLETTAVISTILQFLSGVIICRKYIQKKSTGDSSGLPFVCGFLSTSFWLRYGLLTDEHSVVLVNIIGSFLFLCYTLVYYIFSVNKKSYLRQFGIVLCMLLGVWYYTNSIELEAEKIRLMGLICCIITVCFFAAPLTMLIHVIRMKIQKVYPSH</sequence>
<name>A0A811VI89_CERCA</name>
<evidence type="ECO:0000256" key="6">
    <source>
        <dbReference type="ARBA" id="ARBA00022475"/>
    </source>
</evidence>
<evidence type="ECO:0000256" key="7">
    <source>
        <dbReference type="ARBA" id="ARBA00022597"/>
    </source>
</evidence>